<protein>
    <recommendedName>
        <fullName evidence="7">Major facilitator superfamily (MFS) profile domain-containing protein</fullName>
    </recommendedName>
</protein>
<dbReference type="InterPro" id="IPR011701">
    <property type="entry name" value="MFS"/>
</dbReference>
<dbReference type="Pfam" id="PF07690">
    <property type="entry name" value="MFS_1"/>
    <property type="match status" value="2"/>
</dbReference>
<keyword evidence="3 6" id="KW-0812">Transmembrane</keyword>
<proteinExistence type="predicted"/>
<dbReference type="InterPro" id="IPR036259">
    <property type="entry name" value="MFS_trans_sf"/>
</dbReference>
<dbReference type="PROSITE" id="PS50850">
    <property type="entry name" value="MFS"/>
    <property type="match status" value="1"/>
</dbReference>
<feature type="transmembrane region" description="Helical" evidence="6">
    <location>
        <begin position="423"/>
        <end position="445"/>
    </location>
</feature>
<gene>
    <name evidence="8" type="ORF">D9757_009136</name>
</gene>
<evidence type="ECO:0000256" key="5">
    <source>
        <dbReference type="ARBA" id="ARBA00023136"/>
    </source>
</evidence>
<feature type="transmembrane region" description="Helical" evidence="6">
    <location>
        <begin position="71"/>
        <end position="90"/>
    </location>
</feature>
<dbReference type="PANTHER" id="PTHR42718">
    <property type="entry name" value="MAJOR FACILITATOR SUPERFAMILY MULTIDRUG TRANSPORTER MFSC"/>
    <property type="match status" value="1"/>
</dbReference>
<comment type="caution">
    <text evidence="8">The sequence shown here is derived from an EMBL/GenBank/DDBJ whole genome shotgun (WGS) entry which is preliminary data.</text>
</comment>
<feature type="transmembrane region" description="Helical" evidence="6">
    <location>
        <begin position="457"/>
        <end position="483"/>
    </location>
</feature>
<keyword evidence="4 6" id="KW-1133">Transmembrane helix</keyword>
<feature type="transmembrane region" description="Helical" evidence="6">
    <location>
        <begin position="364"/>
        <end position="386"/>
    </location>
</feature>
<feature type="transmembrane region" description="Helical" evidence="6">
    <location>
        <begin position="321"/>
        <end position="344"/>
    </location>
</feature>
<dbReference type="InterPro" id="IPR020846">
    <property type="entry name" value="MFS_dom"/>
</dbReference>
<accession>A0A8H5H7M3</accession>
<evidence type="ECO:0000256" key="2">
    <source>
        <dbReference type="ARBA" id="ARBA00022448"/>
    </source>
</evidence>
<keyword evidence="5 6" id="KW-0472">Membrane</keyword>
<evidence type="ECO:0000256" key="1">
    <source>
        <dbReference type="ARBA" id="ARBA00004141"/>
    </source>
</evidence>
<organism evidence="8 9">
    <name type="scientific">Collybiopsis confluens</name>
    <dbReference type="NCBI Taxonomy" id="2823264"/>
    <lineage>
        <taxon>Eukaryota</taxon>
        <taxon>Fungi</taxon>
        <taxon>Dikarya</taxon>
        <taxon>Basidiomycota</taxon>
        <taxon>Agaricomycotina</taxon>
        <taxon>Agaricomycetes</taxon>
        <taxon>Agaricomycetidae</taxon>
        <taxon>Agaricales</taxon>
        <taxon>Marasmiineae</taxon>
        <taxon>Omphalotaceae</taxon>
        <taxon>Collybiopsis</taxon>
    </lineage>
</organism>
<feature type="transmembrane region" description="Helical" evidence="6">
    <location>
        <begin position="398"/>
        <end position="417"/>
    </location>
</feature>
<dbReference type="GO" id="GO:0022857">
    <property type="term" value="F:transmembrane transporter activity"/>
    <property type="evidence" value="ECO:0007669"/>
    <property type="project" value="InterPro"/>
</dbReference>
<dbReference type="Gene3D" id="1.20.1250.20">
    <property type="entry name" value="MFS general substrate transporter like domains"/>
    <property type="match status" value="2"/>
</dbReference>
<evidence type="ECO:0000256" key="3">
    <source>
        <dbReference type="ARBA" id="ARBA00022692"/>
    </source>
</evidence>
<feature type="transmembrane region" description="Helical" evidence="6">
    <location>
        <begin position="249"/>
        <end position="269"/>
    </location>
</feature>
<evidence type="ECO:0000256" key="4">
    <source>
        <dbReference type="ARBA" id="ARBA00022989"/>
    </source>
</evidence>
<evidence type="ECO:0000313" key="8">
    <source>
        <dbReference type="EMBL" id="KAF5378229.1"/>
    </source>
</evidence>
<dbReference type="AlphaFoldDB" id="A0A8H5H7M3"/>
<evidence type="ECO:0000256" key="6">
    <source>
        <dbReference type="SAM" id="Phobius"/>
    </source>
</evidence>
<sequence>MDPTTESKESNTSHSPLQDLQTKDKLSSIASWRKIILLIIFCFAQYLDAFNNSALFAAIPPIASDIGISDSNSVWLISAYQLTFAALLLTTGRISDLYSPKWAFIIGLMIMSFSSLGSGFVRSQVPLIVLRAIMGIGTTVLISNFPPSEITSGAALNIPSGLAMIITMYPDPAAQGKALGGFAAAATIGNVTGLFIGAALAEFASWPWIFYLITIISFVMAVAVLILIPLRVSIGNSLNISQGERLKRLDAVGVTTLTVSLVLLVFAVTTGSVEGWGKAKIIVPLVLFLLLFIAFFQWEARLPEIMAAVPPKMWRYQNFKILILLSLQTFMFWVATQLLLSWYWQFIFDWSTISVAVHFELVTVITTNVILKSLPLAVVSFPMIAVSVLLQRHFPLKWVILMGEVLVVASTLLLPFADSKPNYWRFAFPGFILGTAGTTAIYATTNIALFAVTPPEVAGIVGAIFNCSLQLGAAAGSAIITSIQTSVEKNHGGVASFTGRAAGFWFMFAFVTLESIGVLFFMKDTMPALKAKQNGSV</sequence>
<feature type="transmembrane region" description="Helical" evidence="6">
    <location>
        <begin position="102"/>
        <end position="121"/>
    </location>
</feature>
<evidence type="ECO:0000313" key="9">
    <source>
        <dbReference type="Proteomes" id="UP000518752"/>
    </source>
</evidence>
<dbReference type="GO" id="GO:0016020">
    <property type="term" value="C:membrane"/>
    <property type="evidence" value="ECO:0007669"/>
    <property type="project" value="UniProtKB-SubCell"/>
</dbReference>
<keyword evidence="9" id="KW-1185">Reference proteome</keyword>
<feature type="transmembrane region" description="Helical" evidence="6">
    <location>
        <begin position="181"/>
        <end position="200"/>
    </location>
</feature>
<dbReference type="EMBL" id="JAACJN010000078">
    <property type="protein sequence ID" value="KAF5378229.1"/>
    <property type="molecule type" value="Genomic_DNA"/>
</dbReference>
<reference evidence="8 9" key="1">
    <citation type="journal article" date="2020" name="ISME J.">
        <title>Uncovering the hidden diversity of litter-decomposition mechanisms in mushroom-forming fungi.</title>
        <authorList>
            <person name="Floudas D."/>
            <person name="Bentzer J."/>
            <person name="Ahren D."/>
            <person name="Johansson T."/>
            <person name="Persson P."/>
            <person name="Tunlid A."/>
        </authorList>
    </citation>
    <scope>NUCLEOTIDE SEQUENCE [LARGE SCALE GENOMIC DNA]</scope>
    <source>
        <strain evidence="8 9">CBS 406.79</strain>
    </source>
</reference>
<dbReference type="SUPFAM" id="SSF103473">
    <property type="entry name" value="MFS general substrate transporter"/>
    <property type="match status" value="1"/>
</dbReference>
<evidence type="ECO:0000259" key="7">
    <source>
        <dbReference type="PROSITE" id="PS50850"/>
    </source>
</evidence>
<feature type="transmembrane region" description="Helical" evidence="6">
    <location>
        <begin position="503"/>
        <end position="522"/>
    </location>
</feature>
<dbReference type="OrthoDB" id="440755at2759"/>
<name>A0A8H5H7M3_9AGAR</name>
<dbReference type="PANTHER" id="PTHR42718:SF9">
    <property type="entry name" value="MAJOR FACILITATOR SUPERFAMILY MULTIDRUG TRANSPORTER MFSC"/>
    <property type="match status" value="1"/>
</dbReference>
<feature type="domain" description="Major facilitator superfamily (MFS) profile" evidence="7">
    <location>
        <begin position="37"/>
        <end position="526"/>
    </location>
</feature>
<keyword evidence="2" id="KW-0813">Transport</keyword>
<feature type="transmembrane region" description="Helical" evidence="6">
    <location>
        <begin position="35"/>
        <end position="59"/>
    </location>
</feature>
<feature type="transmembrane region" description="Helical" evidence="6">
    <location>
        <begin position="281"/>
        <end position="300"/>
    </location>
</feature>
<dbReference type="Proteomes" id="UP000518752">
    <property type="component" value="Unassembled WGS sequence"/>
</dbReference>
<comment type="subcellular location">
    <subcellularLocation>
        <location evidence="1">Membrane</location>
        <topology evidence="1">Multi-pass membrane protein</topology>
    </subcellularLocation>
</comment>
<feature type="transmembrane region" description="Helical" evidence="6">
    <location>
        <begin position="206"/>
        <end position="228"/>
    </location>
</feature>